<reference evidence="3" key="1">
    <citation type="submission" date="2016-12" db="EMBL/GenBank/DDBJ databases">
        <authorList>
            <person name="Varghese N."/>
            <person name="Submissions S."/>
        </authorList>
    </citation>
    <scope>NUCLEOTIDE SEQUENCE [LARGE SCALE GENOMIC DNA]</scope>
    <source>
        <strain evidence="3">DSM 11032</strain>
    </source>
</reference>
<dbReference type="PANTHER" id="PTHR41521:SF4">
    <property type="entry name" value="BLR0684 PROTEIN"/>
    <property type="match status" value="1"/>
</dbReference>
<evidence type="ECO:0000313" key="3">
    <source>
        <dbReference type="Proteomes" id="UP000184391"/>
    </source>
</evidence>
<protein>
    <submittedName>
        <fullName evidence="2">Uncharacterized conserved protein, DUF1330 family</fullName>
    </submittedName>
</protein>
<dbReference type="Proteomes" id="UP000184391">
    <property type="component" value="Unassembled WGS sequence"/>
</dbReference>
<dbReference type="OrthoDB" id="9806380at2"/>
<evidence type="ECO:0000259" key="1">
    <source>
        <dbReference type="Pfam" id="PF07045"/>
    </source>
</evidence>
<gene>
    <name evidence="2" type="ORF">SAMN02745193_01190</name>
</gene>
<feature type="domain" description="DUF1330" evidence="1">
    <location>
        <begin position="3"/>
        <end position="94"/>
    </location>
</feature>
<dbReference type="Gene3D" id="3.30.70.100">
    <property type="match status" value="1"/>
</dbReference>
<proteinExistence type="predicted"/>
<dbReference type="AlphaFoldDB" id="A0A1M7S8N7"/>
<evidence type="ECO:0000313" key="2">
    <source>
        <dbReference type="EMBL" id="SHN54800.1"/>
    </source>
</evidence>
<dbReference type="SUPFAM" id="SSF54909">
    <property type="entry name" value="Dimeric alpha+beta barrel"/>
    <property type="match status" value="1"/>
</dbReference>
<sequence length="95" mass="10378">MAAYVIIVTQTVSDPALLNQYKEQAREHLRAQGISFTAGPVVAETLEGTAPHGAVVLKFGDLKQAQDWYRSDDYQKLLEMRLSATSSTAIIVEGP</sequence>
<dbReference type="Pfam" id="PF07045">
    <property type="entry name" value="DUF1330"/>
    <property type="match status" value="1"/>
</dbReference>
<dbReference type="InterPro" id="IPR011008">
    <property type="entry name" value="Dimeric_a/b-barrel"/>
</dbReference>
<dbReference type="InterPro" id="IPR010753">
    <property type="entry name" value="DUF1330"/>
</dbReference>
<dbReference type="PANTHER" id="PTHR41521">
    <property type="match status" value="1"/>
</dbReference>
<dbReference type="EMBL" id="FRDF01000006">
    <property type="protein sequence ID" value="SHN54800.1"/>
    <property type="molecule type" value="Genomic_DNA"/>
</dbReference>
<accession>A0A1M7S8N7</accession>
<keyword evidence="3" id="KW-1185">Reference proteome</keyword>
<name>A0A1M7S8N7_9SPHN</name>
<dbReference type="RefSeq" id="WP_072673752.1">
    <property type="nucleotide sequence ID" value="NZ_FRDF01000006.1"/>
</dbReference>
<organism evidence="2 3">
    <name type="scientific">Erythrobacter sanguineus</name>
    <dbReference type="NCBI Taxonomy" id="198312"/>
    <lineage>
        <taxon>Bacteria</taxon>
        <taxon>Pseudomonadati</taxon>
        <taxon>Pseudomonadota</taxon>
        <taxon>Alphaproteobacteria</taxon>
        <taxon>Sphingomonadales</taxon>
        <taxon>Erythrobacteraceae</taxon>
        <taxon>Erythrobacter/Porphyrobacter group</taxon>
        <taxon>Erythrobacter</taxon>
    </lineage>
</organism>
<dbReference type="STRING" id="198312.SAMN02745193_01190"/>